<dbReference type="Proteomes" id="UP001597296">
    <property type="component" value="Unassembled WGS sequence"/>
</dbReference>
<dbReference type="InterPro" id="IPR029044">
    <property type="entry name" value="Nucleotide-diphossugar_trans"/>
</dbReference>
<gene>
    <name evidence="1" type="ORF">ACFSNB_13590</name>
</gene>
<keyword evidence="2" id="KW-1185">Reference proteome</keyword>
<comment type="caution">
    <text evidence="1">The sequence shown here is derived from an EMBL/GenBank/DDBJ whole genome shotgun (WGS) entry which is preliminary data.</text>
</comment>
<organism evidence="1 2">
    <name type="scientific">Phaeospirillum tilakii</name>
    <dbReference type="NCBI Taxonomy" id="741673"/>
    <lineage>
        <taxon>Bacteria</taxon>
        <taxon>Pseudomonadati</taxon>
        <taxon>Pseudomonadota</taxon>
        <taxon>Alphaproteobacteria</taxon>
        <taxon>Rhodospirillales</taxon>
        <taxon>Rhodospirillaceae</taxon>
        <taxon>Phaeospirillum</taxon>
    </lineage>
</organism>
<protein>
    <recommendedName>
        <fullName evidence="3">Glycosyl transferase family 2</fullName>
    </recommendedName>
</protein>
<reference evidence="2" key="1">
    <citation type="journal article" date="2019" name="Int. J. Syst. Evol. Microbiol.">
        <title>The Global Catalogue of Microorganisms (GCM) 10K type strain sequencing project: providing services to taxonomists for standard genome sequencing and annotation.</title>
        <authorList>
            <consortium name="The Broad Institute Genomics Platform"/>
            <consortium name="The Broad Institute Genome Sequencing Center for Infectious Disease"/>
            <person name="Wu L."/>
            <person name="Ma J."/>
        </authorList>
    </citation>
    <scope>NUCLEOTIDE SEQUENCE [LARGE SCALE GENOMIC DNA]</scope>
    <source>
        <strain evidence="2">KCTC 15012</strain>
    </source>
</reference>
<accession>A0ABW5CCD6</accession>
<proteinExistence type="predicted"/>
<sequence length="307" mass="34644">MSWPDRLCRLGRRIGPGLSWRRRHLLWRLTVRWALVRTALRWAARRPGRPHGLTAPLVVSLTSYPPRFPTLALTLRCLLTQDLRPDRVVLWVAHADLALLPPAVLALRGAGLTIAATEDLRSYKKIIPALEAFPDAVIVTADDDLYYPADWLRQLVTGWEGRPDRIVCRRAHLVGRDGDGGLRPYRAWGFETVRDGDSTEIFPTGVGGVLYPPGSLHPEVRDRAAFLDLCPQADDVWLYWMGRRNGMRYRRVGDRAGLVFWDGTQEVALWNDNLAQDANDRQIARMVARYGLPGAVPAAWGEDHGPR</sequence>
<evidence type="ECO:0000313" key="1">
    <source>
        <dbReference type="EMBL" id="MFD2234840.1"/>
    </source>
</evidence>
<dbReference type="RefSeq" id="WP_377317457.1">
    <property type="nucleotide sequence ID" value="NZ_JBHUIY010000029.1"/>
</dbReference>
<dbReference type="EMBL" id="JBHUIY010000029">
    <property type="protein sequence ID" value="MFD2234840.1"/>
    <property type="molecule type" value="Genomic_DNA"/>
</dbReference>
<evidence type="ECO:0000313" key="2">
    <source>
        <dbReference type="Proteomes" id="UP001597296"/>
    </source>
</evidence>
<dbReference type="SUPFAM" id="SSF53448">
    <property type="entry name" value="Nucleotide-diphospho-sugar transferases"/>
    <property type="match status" value="1"/>
</dbReference>
<name>A0ABW5CCD6_9PROT</name>
<evidence type="ECO:0008006" key="3">
    <source>
        <dbReference type="Google" id="ProtNLM"/>
    </source>
</evidence>